<sequence>MFKYLAYGIQFEADFEIPGLYPANNNDITSKVKVELGQVPNTLINEVLDTKPFSIFNENEYLARVPEVANYYVKDGEKVIIEPISSNFDEVLFYFYTGGLAAVLFQKDILPYHVSGIVLKNNTVLLFAGYQRAGKSSTSIMLQNKGYLPFTDDTAVLVVEDGKCYAKASYPIMRALEKTISMQTVYSEDEISPIIKEGYKFGINFHEKFKEQQLPVSAIVFLSEEGEDISISQMKATDAIQLLKFNIYRKQWVSGMNKDLLQFKTISSIAQSQVQFFNAKRPQEQDSFDTFALAIENQIISKIGN</sequence>
<organism evidence="1 2">
    <name type="scientific">Aquirufa aurantiipilula</name>
    <dbReference type="NCBI Taxonomy" id="2696561"/>
    <lineage>
        <taxon>Bacteria</taxon>
        <taxon>Pseudomonadati</taxon>
        <taxon>Bacteroidota</taxon>
        <taxon>Cytophagia</taxon>
        <taxon>Cytophagales</taxon>
        <taxon>Flectobacillaceae</taxon>
        <taxon>Aquirufa</taxon>
    </lineage>
</organism>
<proteinExistence type="predicted"/>
<name>A0ABT6BKL0_9BACT</name>
<gene>
    <name evidence="1" type="ORF">PQG43_09035</name>
</gene>
<keyword evidence="2" id="KW-1185">Reference proteome</keyword>
<accession>A0ABT6BKL0</accession>
<evidence type="ECO:0000313" key="2">
    <source>
        <dbReference type="Proteomes" id="UP001321344"/>
    </source>
</evidence>
<reference evidence="1 2" key="1">
    <citation type="submission" date="2023-03" db="EMBL/GenBank/DDBJ databases">
        <title>Genome sequencing of Aquirufa.</title>
        <authorList>
            <person name="Pitt A."/>
            <person name="Hahn M.W."/>
        </authorList>
    </citation>
    <scope>NUCLEOTIDE SEQUENCE [LARGE SCALE GENOMIC DNA]</scope>
    <source>
        <strain evidence="1 2">WAEICH-18A</strain>
    </source>
</reference>
<comment type="caution">
    <text evidence="1">The sequence shown here is derived from an EMBL/GenBank/DDBJ whole genome shotgun (WGS) entry which is preliminary data.</text>
</comment>
<dbReference type="EMBL" id="JARJOW010000006">
    <property type="protein sequence ID" value="MDF5691006.1"/>
    <property type="molecule type" value="Genomic_DNA"/>
</dbReference>
<dbReference type="RefSeq" id="WP_276344426.1">
    <property type="nucleotide sequence ID" value="NZ_JARJOW010000006.1"/>
</dbReference>
<evidence type="ECO:0000313" key="1">
    <source>
        <dbReference type="EMBL" id="MDF5691006.1"/>
    </source>
</evidence>
<evidence type="ECO:0008006" key="3">
    <source>
        <dbReference type="Google" id="ProtNLM"/>
    </source>
</evidence>
<dbReference type="Proteomes" id="UP001321344">
    <property type="component" value="Unassembled WGS sequence"/>
</dbReference>
<protein>
    <recommendedName>
        <fullName evidence="3">Serine kinase</fullName>
    </recommendedName>
</protein>